<dbReference type="InterPro" id="IPR011856">
    <property type="entry name" value="tRNA_endonuc-like_dom_sf"/>
</dbReference>
<dbReference type="Proteomes" id="UP000585258">
    <property type="component" value="Unassembled WGS sequence"/>
</dbReference>
<dbReference type="CDD" id="cd22362">
    <property type="entry name" value="TnsA_endonuclease-like"/>
    <property type="match status" value="1"/>
</dbReference>
<dbReference type="InterPro" id="IPR014833">
    <property type="entry name" value="TnsA_N"/>
</dbReference>
<evidence type="ECO:0000313" key="3">
    <source>
        <dbReference type="EMBL" id="MBB6715378.1"/>
    </source>
</evidence>
<dbReference type="EMBL" id="JACKWY010000006">
    <property type="protein sequence ID" value="MBB6715378.1"/>
    <property type="molecule type" value="Genomic_DNA"/>
</dbReference>
<dbReference type="Pfam" id="PF08722">
    <property type="entry name" value="Tn7_TnsA-like_N"/>
    <property type="match status" value="1"/>
</dbReference>
<dbReference type="Gene3D" id="3.40.1350.10">
    <property type="match status" value="1"/>
</dbReference>
<protein>
    <submittedName>
        <fullName evidence="3">TnsA endonuclease N-terminal domain-containing protein</fullName>
    </submittedName>
</protein>
<dbReference type="InterPro" id="IPR014832">
    <property type="entry name" value="TnsA_C"/>
</dbReference>
<dbReference type="Gene3D" id="1.10.10.10">
    <property type="entry name" value="Winged helix-like DNA-binding domain superfamily/Winged helix DNA-binding domain"/>
    <property type="match status" value="1"/>
</dbReference>
<feature type="domain" description="TnsA endonuclease N-terminal" evidence="2">
    <location>
        <begin position="71"/>
        <end position="166"/>
    </location>
</feature>
<feature type="domain" description="TnsA endonuclease C-terminal" evidence="1">
    <location>
        <begin position="168"/>
        <end position="253"/>
    </location>
</feature>
<proteinExistence type="predicted"/>
<accession>A0A7X0SCY8</accession>
<name>A0A7X0SCY8_9CLOT</name>
<reference evidence="3 4" key="1">
    <citation type="submission" date="2020-08" db="EMBL/GenBank/DDBJ databases">
        <title>Clostridia isolated from Swiss meat.</title>
        <authorList>
            <person name="Wambui J."/>
            <person name="Stevens M.J.A."/>
            <person name="Stephan R."/>
        </authorList>
    </citation>
    <scope>NUCLEOTIDE SEQUENCE [LARGE SCALE GENOMIC DNA]</scope>
    <source>
        <strain evidence="3 4">CM001</strain>
    </source>
</reference>
<evidence type="ECO:0000259" key="1">
    <source>
        <dbReference type="Pfam" id="PF08721"/>
    </source>
</evidence>
<evidence type="ECO:0000313" key="4">
    <source>
        <dbReference type="Proteomes" id="UP000585258"/>
    </source>
</evidence>
<keyword evidence="3" id="KW-0255">Endonuclease</keyword>
<organism evidence="3 4">
    <name type="scientific">Clostridium gasigenes</name>
    <dbReference type="NCBI Taxonomy" id="94869"/>
    <lineage>
        <taxon>Bacteria</taxon>
        <taxon>Bacillati</taxon>
        <taxon>Bacillota</taxon>
        <taxon>Clostridia</taxon>
        <taxon>Eubacteriales</taxon>
        <taxon>Clostridiaceae</taxon>
        <taxon>Clostridium</taxon>
    </lineage>
</organism>
<dbReference type="GO" id="GO:0003676">
    <property type="term" value="F:nucleic acid binding"/>
    <property type="evidence" value="ECO:0007669"/>
    <property type="project" value="InterPro"/>
</dbReference>
<dbReference type="InterPro" id="IPR011335">
    <property type="entry name" value="Restrct_endonuc-II-like"/>
</dbReference>
<evidence type="ECO:0000259" key="2">
    <source>
        <dbReference type="Pfam" id="PF08722"/>
    </source>
</evidence>
<comment type="caution">
    <text evidence="3">The sequence shown here is derived from an EMBL/GenBank/DDBJ whole genome shotgun (WGS) entry which is preliminary data.</text>
</comment>
<dbReference type="Pfam" id="PF08721">
    <property type="entry name" value="Tn7_Tnp_TnsA_C"/>
    <property type="match status" value="1"/>
</dbReference>
<dbReference type="GO" id="GO:0004519">
    <property type="term" value="F:endonuclease activity"/>
    <property type="evidence" value="ECO:0007669"/>
    <property type="project" value="UniProtKB-KW"/>
</dbReference>
<gene>
    <name evidence="3" type="ORF">H7E68_11730</name>
</gene>
<dbReference type="RefSeq" id="WP_185164681.1">
    <property type="nucleotide sequence ID" value="NZ_JACKWY010000006.1"/>
</dbReference>
<dbReference type="AlphaFoldDB" id="A0A7X0SCY8"/>
<sequence>MAKRKRITTVDKLIKEGRGIGFGAKYKPWITIQDVPSLGRVTRLKGIKTERQHQFLSDMERNYFYFLEYAENVIDIREQFPLLPLEDTLLIAEELGIEHPKNPKNGEFIIMTTDFFITIKNNNEHYNVARTIKAADELMNRRILEKFEIERMYWQKRDTDWGIVTDNEIDKVIAYNISSIHGYNDIKNIDCFKEIETIELQDLTYEFIKRIVDGNRIMRTICNEFDKDMSLEKGSGLSIFKYLVINKIIEIDITEKIDVNRMIPIINIKEESVKKVGSI</sequence>
<dbReference type="InterPro" id="IPR036388">
    <property type="entry name" value="WH-like_DNA-bd_sf"/>
</dbReference>
<keyword evidence="3" id="KW-0378">Hydrolase</keyword>
<keyword evidence="3" id="KW-0540">Nuclease</keyword>
<dbReference type="SUPFAM" id="SSF52980">
    <property type="entry name" value="Restriction endonuclease-like"/>
    <property type="match status" value="1"/>
</dbReference>